<proteinExistence type="predicted"/>
<dbReference type="InterPro" id="IPR022125">
    <property type="entry name" value="U3snoRNP10_N"/>
</dbReference>
<keyword evidence="3" id="KW-1185">Reference proteome</keyword>
<dbReference type="Proteomes" id="UP000828390">
    <property type="component" value="Unassembled WGS sequence"/>
</dbReference>
<reference evidence="2" key="2">
    <citation type="submission" date="2020-11" db="EMBL/GenBank/DDBJ databases">
        <authorList>
            <person name="McCartney M.A."/>
            <person name="Auch B."/>
            <person name="Kono T."/>
            <person name="Mallez S."/>
            <person name="Becker A."/>
            <person name="Gohl D.M."/>
            <person name="Silverstein K.A.T."/>
            <person name="Koren S."/>
            <person name="Bechman K.B."/>
            <person name="Herman A."/>
            <person name="Abrahante J.E."/>
            <person name="Garbe J."/>
        </authorList>
    </citation>
    <scope>NUCLEOTIDE SEQUENCE</scope>
    <source>
        <strain evidence="2">Duluth1</strain>
        <tissue evidence="2">Whole animal</tissue>
    </source>
</reference>
<name>A0A9D4BHJ1_DREPO</name>
<accession>A0A9D4BHJ1</accession>
<dbReference type="EMBL" id="JAIWYP010000016">
    <property type="protein sequence ID" value="KAH3695800.1"/>
    <property type="molecule type" value="Genomic_DNA"/>
</dbReference>
<protein>
    <recommendedName>
        <fullName evidence="1">U3 small nucleolar RNA-associated protein 10 N-terminal domain-containing protein</fullName>
    </recommendedName>
</protein>
<gene>
    <name evidence="2" type="ORF">DPMN_083259</name>
</gene>
<evidence type="ECO:0000313" key="3">
    <source>
        <dbReference type="Proteomes" id="UP000828390"/>
    </source>
</evidence>
<comment type="caution">
    <text evidence="2">The sequence shown here is derived from an EMBL/GenBank/DDBJ whole genome shotgun (WGS) entry which is preliminary data.</text>
</comment>
<evidence type="ECO:0000259" key="1">
    <source>
        <dbReference type="Pfam" id="PF12397"/>
    </source>
</evidence>
<feature type="domain" description="U3 small nucleolar RNA-associated protein 10 N-terminal" evidence="1">
    <location>
        <begin position="2"/>
        <end position="49"/>
    </location>
</feature>
<sequence length="66" mass="7384">MLVPHLSRGMQSRIQEFKAASYMILAQLLFKAKLKSSLLKTLQQVIAKVSRSVEISVRGQALSKIL</sequence>
<organism evidence="2 3">
    <name type="scientific">Dreissena polymorpha</name>
    <name type="common">Zebra mussel</name>
    <name type="synonym">Mytilus polymorpha</name>
    <dbReference type="NCBI Taxonomy" id="45954"/>
    <lineage>
        <taxon>Eukaryota</taxon>
        <taxon>Metazoa</taxon>
        <taxon>Spiralia</taxon>
        <taxon>Lophotrochozoa</taxon>
        <taxon>Mollusca</taxon>
        <taxon>Bivalvia</taxon>
        <taxon>Autobranchia</taxon>
        <taxon>Heteroconchia</taxon>
        <taxon>Euheterodonta</taxon>
        <taxon>Imparidentia</taxon>
        <taxon>Neoheterodontei</taxon>
        <taxon>Myida</taxon>
        <taxon>Dreissenoidea</taxon>
        <taxon>Dreissenidae</taxon>
        <taxon>Dreissena</taxon>
    </lineage>
</organism>
<dbReference type="AlphaFoldDB" id="A0A9D4BHJ1"/>
<evidence type="ECO:0000313" key="2">
    <source>
        <dbReference type="EMBL" id="KAH3695800.1"/>
    </source>
</evidence>
<reference evidence="2" key="1">
    <citation type="journal article" date="2019" name="bioRxiv">
        <title>The Genome of the Zebra Mussel, Dreissena polymorpha: A Resource for Invasive Species Research.</title>
        <authorList>
            <person name="McCartney M.A."/>
            <person name="Auch B."/>
            <person name="Kono T."/>
            <person name="Mallez S."/>
            <person name="Zhang Y."/>
            <person name="Obille A."/>
            <person name="Becker A."/>
            <person name="Abrahante J.E."/>
            <person name="Garbe J."/>
            <person name="Badalamenti J.P."/>
            <person name="Herman A."/>
            <person name="Mangelson H."/>
            <person name="Liachko I."/>
            <person name="Sullivan S."/>
            <person name="Sone E.D."/>
            <person name="Koren S."/>
            <person name="Silverstein K.A.T."/>
            <person name="Beckman K.B."/>
            <person name="Gohl D.M."/>
        </authorList>
    </citation>
    <scope>NUCLEOTIDE SEQUENCE</scope>
    <source>
        <strain evidence="2">Duluth1</strain>
        <tissue evidence="2">Whole animal</tissue>
    </source>
</reference>
<dbReference type="Pfam" id="PF12397">
    <property type="entry name" value="U3snoRNP10"/>
    <property type="match status" value="1"/>
</dbReference>